<protein>
    <submittedName>
        <fullName evidence="1">Uncharacterized protein</fullName>
    </submittedName>
</protein>
<reference evidence="1 2" key="1">
    <citation type="submission" date="2017-08" db="EMBL/GenBank/DDBJ databases">
        <authorList>
            <person name="de Groot N.N."/>
        </authorList>
    </citation>
    <scope>NUCLEOTIDE SEQUENCE [LARGE SCALE GENOMIC DNA]</scope>
    <source>
        <strain evidence="1 2">USBA 78</strain>
    </source>
</reference>
<evidence type="ECO:0000313" key="2">
    <source>
        <dbReference type="Proteomes" id="UP000219068"/>
    </source>
</evidence>
<proteinExistence type="predicted"/>
<gene>
    <name evidence="1" type="ORF">SAMN05428964_103443</name>
</gene>
<dbReference type="RefSeq" id="WP_097052224.1">
    <property type="nucleotide sequence ID" value="NZ_OBMM01000003.1"/>
</dbReference>
<dbReference type="Proteomes" id="UP000219068">
    <property type="component" value="Unassembled WGS sequence"/>
</dbReference>
<dbReference type="EMBL" id="OBMM01000003">
    <property type="protein sequence ID" value="SOC21571.1"/>
    <property type="molecule type" value="Genomic_DNA"/>
</dbReference>
<name>A0A285TM54_9PROT</name>
<evidence type="ECO:0000313" key="1">
    <source>
        <dbReference type="EMBL" id="SOC21571.1"/>
    </source>
</evidence>
<organism evidence="1 2">
    <name type="scientific">Thalassospira xiamenensis</name>
    <dbReference type="NCBI Taxonomy" id="220697"/>
    <lineage>
        <taxon>Bacteria</taxon>
        <taxon>Pseudomonadati</taxon>
        <taxon>Pseudomonadota</taxon>
        <taxon>Alphaproteobacteria</taxon>
        <taxon>Rhodospirillales</taxon>
        <taxon>Thalassospiraceae</taxon>
        <taxon>Thalassospira</taxon>
    </lineage>
</organism>
<sequence>MYSLIVAVLSISLGVILALASAIYLGNAWFSNSTTNQVKHLLAVAEQVAAASKLAEADGAQYPLSYGLNVNGYLSSNPSGAVGTEDQWVTGGTPIFRRSWSRSGTGVWLRPIENFGRQVTLQDIEDSAVCQAIEKINGTDNNIGPIITSTSSVSLGPVKFDCIGFSYHILFAYKE</sequence>
<dbReference type="AlphaFoldDB" id="A0A285TM54"/>
<accession>A0A285TM54</accession>